<dbReference type="RefSeq" id="WP_100270923.1">
    <property type="nucleotide sequence ID" value="NZ_CP024444.1"/>
</dbReference>
<gene>
    <name evidence="2" type="ORF">NP7_09265</name>
</gene>
<proteinExistence type="predicted"/>
<sequence>MKSKSLSPLAILMMASIAPLSTLPAHAAISIEANPYFEFHRNRINNPTGLRTRYFCDVTDQTQKSPTPYKAIPLELITIKNSSIVFEKTPNGNSYTIPREDTRIDCTETIMH</sequence>
<keyword evidence="2" id="KW-0614">Plasmid</keyword>
<feature type="chain" id="PRO_5013669278" evidence="1">
    <location>
        <begin position="28"/>
        <end position="112"/>
    </location>
</feature>
<keyword evidence="1" id="KW-0732">Signal</keyword>
<organism evidence="2 3">
    <name type="scientific">Faucicola osloensis</name>
    <name type="common">Moraxella osloensis</name>
    <dbReference type="NCBI Taxonomy" id="34062"/>
    <lineage>
        <taxon>Bacteria</taxon>
        <taxon>Pseudomonadati</taxon>
        <taxon>Pseudomonadota</taxon>
        <taxon>Gammaproteobacteria</taxon>
        <taxon>Moraxellales</taxon>
        <taxon>Moraxellaceae</taxon>
        <taxon>Faucicola</taxon>
    </lineage>
</organism>
<dbReference type="EMBL" id="CP024444">
    <property type="protein sequence ID" value="ATR79550.1"/>
    <property type="molecule type" value="Genomic_DNA"/>
</dbReference>
<dbReference type="AlphaFoldDB" id="A0A2D2LX51"/>
<dbReference type="Proteomes" id="UP000229340">
    <property type="component" value="Plasmid pNP7-1"/>
</dbReference>
<protein>
    <submittedName>
        <fullName evidence="2">Uncharacterized protein</fullName>
    </submittedName>
</protein>
<feature type="signal peptide" evidence="1">
    <location>
        <begin position="1"/>
        <end position="27"/>
    </location>
</feature>
<evidence type="ECO:0000256" key="1">
    <source>
        <dbReference type="SAM" id="SignalP"/>
    </source>
</evidence>
<evidence type="ECO:0000313" key="2">
    <source>
        <dbReference type="EMBL" id="ATR79550.1"/>
    </source>
</evidence>
<evidence type="ECO:0000313" key="3">
    <source>
        <dbReference type="Proteomes" id="UP000229340"/>
    </source>
</evidence>
<name>A0A2D2LX51_FAUOS</name>
<accession>A0A2D2LX51</accession>
<geneLocation type="plasmid" evidence="3">
    <name>pnp7-1</name>
</geneLocation>
<reference evidence="3" key="1">
    <citation type="submission" date="2017-10" db="EMBL/GenBank/DDBJ databases">
        <title>Complete genome sequence of Moraxella osloensis NP7 isolated from human skin.</title>
        <authorList>
            <person name="Lee K."/>
            <person name="Lim J.Y."/>
            <person name="Hwang I."/>
        </authorList>
    </citation>
    <scope>NUCLEOTIDE SEQUENCE [LARGE SCALE GENOMIC DNA]</scope>
    <source>
        <strain evidence="3">NP7</strain>
        <plasmid evidence="3">pnp7-1</plasmid>
    </source>
</reference>